<gene>
    <name evidence="3" type="ORF">CEURO_LOCUS3135</name>
</gene>
<dbReference type="AlphaFoldDB" id="A0A9P0YN97"/>
<dbReference type="PANTHER" id="PTHR11439:SF484">
    <property type="entry name" value="REVERSE TRANSCRIPTASE TY1_COPIA-TYPE DOMAIN-CONTAINING PROTEIN"/>
    <property type="match status" value="1"/>
</dbReference>
<dbReference type="InterPro" id="IPR013103">
    <property type="entry name" value="RVT_2"/>
</dbReference>
<evidence type="ECO:0000313" key="4">
    <source>
        <dbReference type="Proteomes" id="UP001152484"/>
    </source>
</evidence>
<sequence length="945" mass="106643">MIGAGFESQGLYYFQTSSSVACTAMESPSLLHQRLGHPSLNKLRKMVPQVSNLQSLACESCQIGKHVRTTFPKSHSHAESPFYLVHSDVWGPSRVSSVLGFRYFVIFVDDFSRCTWLYLMKERSELFGIFKSFCNEIKNQFDHTIRVLRSDNAKEYFSTNFNEYMATQGIIHQSTCPHTPQQNGIAERKHRHIIETARTLLVHANAPLKFWGDAVLTAIHLINRMPSSTLDNKVPHSILFPKDPIFLVPPKVFGCTCFVQDLSPSLDKLSPRAIKCIFLGYSRVQKGYRCYSPSTHRFYTSADVSFFEDQPYFTPQVEVESVSQVLPIPHLTPLSPLSPPLSSAKPLITYQRRPRSAPNEDVPNSDPADSPPAPAPLPTPDQHEAPAQPDLPIATGKGIRSTRNPHPIYNCLSYHRLSPSHYAFVSSISSVSIPKTVQEALAHPGWRRAMLDEMAALEINRTWSLVPLPHGKSIVGCRWVFTIKVGPDGQVDRLKARLVAKGFTQVFGLDYGDTFSPVAKMASVRLFLSMAAMRSWPLHQLDIKNAFLHGNLKEEVYMEQPPGFVAQGECRYVCRLHKALYGLKQSPRAWFGRFSTALKQFGMIQCKADHTVFYKRSLSNQSTYLVVYVDDIVITGDYHDGIQNLKLYLSQQFQTKDLGRLRYFLGIEVAQSKTGIAISQRKYALDILKETGMTDCKPIDTPIDPNVRLFPDQGEPISNPERYRRLVGKLNYLTMTRPDISFAVSVVSQFLNTPCDSHWDAVVRILRYIKGSPGRGLVYANRGCDNITAYSDADWAGCPNDRRSTSGYCVLIGGNLISWKSKKQSVVARSSAEAEYRAMALTTCELIWLKQLLSELKFCKLKPMKLICDNQAALYIASNPVFHERTKHIEIDCHFIREKVISGEIFTSFVKSNDQLADFLTKSLRGPRIRYICDKLDAYDIYAPA</sequence>
<dbReference type="Pfam" id="PF25597">
    <property type="entry name" value="SH3_retrovirus"/>
    <property type="match status" value="1"/>
</dbReference>
<evidence type="ECO:0000259" key="2">
    <source>
        <dbReference type="PROSITE" id="PS50994"/>
    </source>
</evidence>
<evidence type="ECO:0000256" key="1">
    <source>
        <dbReference type="SAM" id="MobiDB-lite"/>
    </source>
</evidence>
<dbReference type="SUPFAM" id="SSF53098">
    <property type="entry name" value="Ribonuclease H-like"/>
    <property type="match status" value="1"/>
</dbReference>
<dbReference type="InterPro" id="IPR057670">
    <property type="entry name" value="SH3_retrovirus"/>
</dbReference>
<dbReference type="InterPro" id="IPR043502">
    <property type="entry name" value="DNA/RNA_pol_sf"/>
</dbReference>
<feature type="compositionally biased region" description="Pro residues" evidence="1">
    <location>
        <begin position="369"/>
        <end position="379"/>
    </location>
</feature>
<dbReference type="InterPro" id="IPR036397">
    <property type="entry name" value="RNaseH_sf"/>
</dbReference>
<dbReference type="InterPro" id="IPR025724">
    <property type="entry name" value="GAG-pre-integrase_dom"/>
</dbReference>
<dbReference type="InterPro" id="IPR012337">
    <property type="entry name" value="RNaseH-like_sf"/>
</dbReference>
<dbReference type="Pfam" id="PF13976">
    <property type="entry name" value="gag_pre-integrs"/>
    <property type="match status" value="1"/>
</dbReference>
<feature type="region of interest" description="Disordered" evidence="1">
    <location>
        <begin position="351"/>
        <end position="402"/>
    </location>
</feature>
<dbReference type="Gene3D" id="3.30.420.10">
    <property type="entry name" value="Ribonuclease H-like superfamily/Ribonuclease H"/>
    <property type="match status" value="1"/>
</dbReference>
<dbReference type="CDD" id="cd09272">
    <property type="entry name" value="RNase_HI_RT_Ty1"/>
    <property type="match status" value="1"/>
</dbReference>
<proteinExistence type="predicted"/>
<evidence type="ECO:0000313" key="3">
    <source>
        <dbReference type="EMBL" id="CAH9069280.1"/>
    </source>
</evidence>
<dbReference type="Proteomes" id="UP001152484">
    <property type="component" value="Unassembled WGS sequence"/>
</dbReference>
<keyword evidence="4" id="KW-1185">Reference proteome</keyword>
<comment type="caution">
    <text evidence="3">The sequence shown here is derived from an EMBL/GenBank/DDBJ whole genome shotgun (WGS) entry which is preliminary data.</text>
</comment>
<accession>A0A9P0YN97</accession>
<dbReference type="SUPFAM" id="SSF56672">
    <property type="entry name" value="DNA/RNA polymerases"/>
    <property type="match status" value="1"/>
</dbReference>
<dbReference type="InterPro" id="IPR001584">
    <property type="entry name" value="Integrase_cat-core"/>
</dbReference>
<dbReference type="PANTHER" id="PTHR11439">
    <property type="entry name" value="GAG-POL-RELATED RETROTRANSPOSON"/>
    <property type="match status" value="1"/>
</dbReference>
<name>A0A9P0YN97_CUSEU</name>
<reference evidence="3" key="1">
    <citation type="submission" date="2022-07" db="EMBL/GenBank/DDBJ databases">
        <authorList>
            <person name="Macas J."/>
            <person name="Novak P."/>
            <person name="Neumann P."/>
        </authorList>
    </citation>
    <scope>NUCLEOTIDE SEQUENCE</scope>
</reference>
<dbReference type="EMBL" id="CAMAPE010000005">
    <property type="protein sequence ID" value="CAH9069280.1"/>
    <property type="molecule type" value="Genomic_DNA"/>
</dbReference>
<organism evidence="3 4">
    <name type="scientific">Cuscuta europaea</name>
    <name type="common">European dodder</name>
    <dbReference type="NCBI Taxonomy" id="41803"/>
    <lineage>
        <taxon>Eukaryota</taxon>
        <taxon>Viridiplantae</taxon>
        <taxon>Streptophyta</taxon>
        <taxon>Embryophyta</taxon>
        <taxon>Tracheophyta</taxon>
        <taxon>Spermatophyta</taxon>
        <taxon>Magnoliopsida</taxon>
        <taxon>eudicotyledons</taxon>
        <taxon>Gunneridae</taxon>
        <taxon>Pentapetalae</taxon>
        <taxon>asterids</taxon>
        <taxon>lamiids</taxon>
        <taxon>Solanales</taxon>
        <taxon>Convolvulaceae</taxon>
        <taxon>Cuscuteae</taxon>
        <taxon>Cuscuta</taxon>
        <taxon>Cuscuta subgen. Cuscuta</taxon>
    </lineage>
</organism>
<dbReference type="Pfam" id="PF00665">
    <property type="entry name" value="rve"/>
    <property type="match status" value="1"/>
</dbReference>
<dbReference type="Pfam" id="PF07727">
    <property type="entry name" value="RVT_2"/>
    <property type="match status" value="1"/>
</dbReference>
<dbReference type="GO" id="GO:0003676">
    <property type="term" value="F:nucleic acid binding"/>
    <property type="evidence" value="ECO:0007669"/>
    <property type="project" value="InterPro"/>
</dbReference>
<dbReference type="GO" id="GO:0015074">
    <property type="term" value="P:DNA integration"/>
    <property type="evidence" value="ECO:0007669"/>
    <property type="project" value="InterPro"/>
</dbReference>
<dbReference type="OrthoDB" id="414104at2759"/>
<protein>
    <recommendedName>
        <fullName evidence="2">Integrase catalytic domain-containing protein</fullName>
    </recommendedName>
</protein>
<feature type="domain" description="Integrase catalytic" evidence="2">
    <location>
        <begin position="77"/>
        <end position="243"/>
    </location>
</feature>
<dbReference type="PROSITE" id="PS50994">
    <property type="entry name" value="INTEGRASE"/>
    <property type="match status" value="1"/>
</dbReference>